<gene>
    <name evidence="2" type="ORF">PK35_05840</name>
</gene>
<dbReference type="InterPro" id="IPR008030">
    <property type="entry name" value="NmrA-like"/>
</dbReference>
<dbReference type="AlphaFoldDB" id="A0A0D7W2X5"/>
<name>A0A0D7W2X5_9FLAO</name>
<dbReference type="Pfam" id="PF05368">
    <property type="entry name" value="NmrA"/>
    <property type="match status" value="1"/>
</dbReference>
<dbReference type="SUPFAM" id="SSF51735">
    <property type="entry name" value="NAD(P)-binding Rossmann-fold domains"/>
    <property type="match status" value="1"/>
</dbReference>
<proteinExistence type="predicted"/>
<dbReference type="STRING" id="1382798.PK35_05840"/>
<dbReference type="Gene3D" id="3.40.50.720">
    <property type="entry name" value="NAD(P)-binding Rossmann-like Domain"/>
    <property type="match status" value="1"/>
</dbReference>
<organism evidence="2 3">
    <name type="scientific">Neotamlana nanhaiensis</name>
    <dbReference type="NCBI Taxonomy" id="1382798"/>
    <lineage>
        <taxon>Bacteria</taxon>
        <taxon>Pseudomonadati</taxon>
        <taxon>Bacteroidota</taxon>
        <taxon>Flavobacteriia</taxon>
        <taxon>Flavobacteriales</taxon>
        <taxon>Flavobacteriaceae</taxon>
        <taxon>Neotamlana</taxon>
    </lineage>
</organism>
<dbReference type="CDD" id="cd05269">
    <property type="entry name" value="TMR_SDR_a"/>
    <property type="match status" value="1"/>
</dbReference>
<dbReference type="RefSeq" id="WP_044625770.1">
    <property type="nucleotide sequence ID" value="NZ_JTDV01000003.1"/>
</dbReference>
<dbReference type="PANTHER" id="PTHR47129">
    <property type="entry name" value="QUINONE OXIDOREDUCTASE 2"/>
    <property type="match status" value="1"/>
</dbReference>
<dbReference type="Proteomes" id="UP000032361">
    <property type="component" value="Unassembled WGS sequence"/>
</dbReference>
<feature type="domain" description="NmrA-like" evidence="1">
    <location>
        <begin position="3"/>
        <end position="250"/>
    </location>
</feature>
<dbReference type="OrthoDB" id="9780595at2"/>
<dbReference type="EMBL" id="JTDV01000003">
    <property type="protein sequence ID" value="KJD33379.1"/>
    <property type="molecule type" value="Genomic_DNA"/>
</dbReference>
<evidence type="ECO:0000313" key="2">
    <source>
        <dbReference type="EMBL" id="KJD33379.1"/>
    </source>
</evidence>
<sequence>MNNILITGATGALGSLVVKHLSNKIDVKNIAVLVRDKTSDKAQAYKQQGITVKVGDYNNLESLSTAFKNVDVLYFVSGNDVENRLKQHQNVVEAAKNSDIKQVFYTSSVRKTESESAPLFPVIETHKQTEDLLINSGKAYTILRHSLYAEVIPLFIGSKEQLLATKTVFLPTENGKTAFVAREDFAEAEANLLLKPEAYTNQILEFNGSETVAFKDIANSLSNTLNENIQHVSPSITEFKNTLSNAGVPDAAIGLTTLFSEGIAQGEFDRNKTDIENILGRKTTPIATFIESVYS</sequence>
<keyword evidence="3" id="KW-1185">Reference proteome</keyword>
<protein>
    <submittedName>
        <fullName evidence="2">Oxidoreductase</fullName>
    </submittedName>
</protein>
<evidence type="ECO:0000313" key="3">
    <source>
        <dbReference type="Proteomes" id="UP000032361"/>
    </source>
</evidence>
<dbReference type="Gene3D" id="3.90.25.10">
    <property type="entry name" value="UDP-galactose 4-epimerase, domain 1"/>
    <property type="match status" value="1"/>
</dbReference>
<dbReference type="PANTHER" id="PTHR47129:SF1">
    <property type="entry name" value="NMRA-LIKE DOMAIN-CONTAINING PROTEIN"/>
    <property type="match status" value="1"/>
</dbReference>
<accession>A0A0D7W2X5</accession>
<evidence type="ECO:0000259" key="1">
    <source>
        <dbReference type="Pfam" id="PF05368"/>
    </source>
</evidence>
<dbReference type="PATRIC" id="fig|1382798.3.peg.2488"/>
<reference evidence="2 3" key="1">
    <citation type="journal article" date="2015" name="Antonie Van Leeuwenhoek">
        <title>Tamlana nanhaiensis sp. nov., isolated from surface seawater collected from the South China Sea.</title>
        <authorList>
            <person name="Liu X."/>
            <person name="Lai Q."/>
            <person name="Du Y."/>
            <person name="Li G."/>
            <person name="Sun F."/>
            <person name="Shao Z."/>
        </authorList>
    </citation>
    <scope>NUCLEOTIDE SEQUENCE [LARGE SCALE GENOMIC DNA]</scope>
    <source>
        <strain evidence="2 3">FHC16</strain>
    </source>
</reference>
<comment type="caution">
    <text evidence="2">The sequence shown here is derived from an EMBL/GenBank/DDBJ whole genome shotgun (WGS) entry which is preliminary data.</text>
</comment>
<dbReference type="InterPro" id="IPR052718">
    <property type="entry name" value="NmrA-type_oxidoreductase"/>
</dbReference>
<dbReference type="InterPro" id="IPR036291">
    <property type="entry name" value="NAD(P)-bd_dom_sf"/>
</dbReference>